<dbReference type="EMBL" id="CP037933">
    <property type="protein sequence ID" value="QBN17727.1"/>
    <property type="molecule type" value="Genomic_DNA"/>
</dbReference>
<evidence type="ECO:0000313" key="4">
    <source>
        <dbReference type="Proteomes" id="UP000291124"/>
    </source>
</evidence>
<dbReference type="InterPro" id="IPR029046">
    <property type="entry name" value="LolA/LolB/LppX"/>
</dbReference>
<accession>A0A4P6YAR0</accession>
<keyword evidence="4" id="KW-1185">Reference proteome</keyword>
<dbReference type="Proteomes" id="UP000291124">
    <property type="component" value="Chromosome"/>
</dbReference>
<keyword evidence="1 2" id="KW-0732">Signal</keyword>
<feature type="chain" id="PRO_5020647557" evidence="2">
    <location>
        <begin position="20"/>
        <end position="244"/>
    </location>
</feature>
<name>A0A4P6YAR0_9FLAO</name>
<dbReference type="KEGG" id="fnk:E1750_02550"/>
<dbReference type="AlphaFoldDB" id="A0A4P6YAR0"/>
<proteinExistence type="predicted"/>
<reference evidence="4" key="1">
    <citation type="submission" date="2019-03" db="EMBL/GenBank/DDBJ databases">
        <title>Flavobacterium sp.</title>
        <authorList>
            <person name="Kim H."/>
        </authorList>
    </citation>
    <scope>NUCLEOTIDE SEQUENCE [LARGE SCALE GENOMIC DNA]</scope>
    <source>
        <strain evidence="4">GS13</strain>
    </source>
</reference>
<dbReference type="Pfam" id="PF09865">
    <property type="entry name" value="DUF2092"/>
    <property type="match status" value="1"/>
</dbReference>
<organism evidence="3 4">
    <name type="scientific">Flavobacterium nackdongense</name>
    <dbReference type="NCBI Taxonomy" id="2547394"/>
    <lineage>
        <taxon>Bacteria</taxon>
        <taxon>Pseudomonadati</taxon>
        <taxon>Bacteroidota</taxon>
        <taxon>Flavobacteriia</taxon>
        <taxon>Flavobacteriales</taxon>
        <taxon>Flavobacteriaceae</taxon>
        <taxon>Flavobacterium</taxon>
    </lineage>
</organism>
<evidence type="ECO:0000256" key="2">
    <source>
        <dbReference type="SAM" id="SignalP"/>
    </source>
</evidence>
<feature type="signal peptide" evidence="2">
    <location>
        <begin position="1"/>
        <end position="19"/>
    </location>
</feature>
<sequence length="244" mass="27692">MKKQILLLGLSLISLVSVAQPAKCDSVAVLLMDRMSDFIGELQSCSYKLNVGEDFSGEDNFMLKKFSEDLVYMVGPDKMLVSKKGSKGQQSYLYNGTQLAYYSHDENNFGIIDAPDNIIETIEKVNSDYDIEFPAADFFYPAFTDDLIENSSQIKYIGKSMVNDTECFQLLAIGTDFDFQFWISNDAFNLPMKFVYVYKNKKGSPQYEGTFSEWKINPVFPDSMFNFLPPPQAIQIRIASKSLN</sequence>
<dbReference type="SUPFAM" id="SSF89392">
    <property type="entry name" value="Prokaryotic lipoproteins and lipoprotein localization factors"/>
    <property type="match status" value="1"/>
</dbReference>
<evidence type="ECO:0000313" key="3">
    <source>
        <dbReference type="EMBL" id="QBN17727.1"/>
    </source>
</evidence>
<protein>
    <submittedName>
        <fullName evidence="3">DUF2092 domain-containing protein</fullName>
    </submittedName>
</protein>
<evidence type="ECO:0000256" key="1">
    <source>
        <dbReference type="ARBA" id="ARBA00022729"/>
    </source>
</evidence>
<dbReference type="Gene3D" id="2.50.20.10">
    <property type="entry name" value="Lipoprotein localisation LolA/LolB/LppX"/>
    <property type="match status" value="1"/>
</dbReference>
<dbReference type="RefSeq" id="WP_133275258.1">
    <property type="nucleotide sequence ID" value="NZ_CP037933.1"/>
</dbReference>
<dbReference type="InterPro" id="IPR019207">
    <property type="entry name" value="DUF2092"/>
</dbReference>
<dbReference type="OrthoDB" id="835919at2"/>
<gene>
    <name evidence="3" type="ORF">E1750_02550</name>
</gene>